<dbReference type="InterPro" id="IPR005149">
    <property type="entry name" value="Tscrpt_reg_PadR_N"/>
</dbReference>
<dbReference type="PANTHER" id="PTHR43252:SF6">
    <property type="entry name" value="NEGATIVE TRANSCRIPTION REGULATOR PADR"/>
    <property type="match status" value="1"/>
</dbReference>
<dbReference type="SUPFAM" id="SSF46785">
    <property type="entry name" value="Winged helix' DNA-binding domain"/>
    <property type="match status" value="1"/>
</dbReference>
<dbReference type="InterPro" id="IPR036390">
    <property type="entry name" value="WH_DNA-bd_sf"/>
</dbReference>
<evidence type="ECO:0000313" key="2">
    <source>
        <dbReference type="EMBL" id="OXM86499.1"/>
    </source>
</evidence>
<feature type="domain" description="Transcription regulator PadR N-terminal" evidence="1">
    <location>
        <begin position="9"/>
        <end position="81"/>
    </location>
</feature>
<evidence type="ECO:0000259" key="1">
    <source>
        <dbReference type="Pfam" id="PF03551"/>
    </source>
</evidence>
<dbReference type="Proteomes" id="UP000215509">
    <property type="component" value="Unassembled WGS sequence"/>
</dbReference>
<dbReference type="Gene3D" id="1.10.10.10">
    <property type="entry name" value="Winged helix-like DNA-binding domain superfamily/Winged helix DNA-binding domain"/>
    <property type="match status" value="1"/>
</dbReference>
<evidence type="ECO:0000313" key="3">
    <source>
        <dbReference type="Proteomes" id="UP000215509"/>
    </source>
</evidence>
<dbReference type="OrthoDB" id="9783723at2"/>
<dbReference type="AlphaFoldDB" id="A0A229UUB3"/>
<protein>
    <recommendedName>
        <fullName evidence="1">Transcription regulator PadR N-terminal domain-containing protein</fullName>
    </recommendedName>
</protein>
<keyword evidence="3" id="KW-1185">Reference proteome</keyword>
<dbReference type="PANTHER" id="PTHR43252">
    <property type="entry name" value="TRANSCRIPTIONAL REGULATOR YQJI"/>
    <property type="match status" value="1"/>
</dbReference>
<dbReference type="EMBL" id="NMQW01000014">
    <property type="protein sequence ID" value="OXM86499.1"/>
    <property type="molecule type" value="Genomic_DNA"/>
</dbReference>
<dbReference type="InterPro" id="IPR036388">
    <property type="entry name" value="WH-like_DNA-bd_sf"/>
</dbReference>
<comment type="caution">
    <text evidence="2">The sequence shown here is derived from an EMBL/GenBank/DDBJ whole genome shotgun (WGS) entry which is preliminary data.</text>
</comment>
<dbReference type="Gene3D" id="6.10.140.1570">
    <property type="match status" value="1"/>
</dbReference>
<gene>
    <name evidence="2" type="ORF">CF651_10020</name>
</gene>
<name>A0A229UUB3_9BACL</name>
<dbReference type="Pfam" id="PF03551">
    <property type="entry name" value="PadR"/>
    <property type="match status" value="1"/>
</dbReference>
<proteinExistence type="predicted"/>
<accession>A0A229UUB3</accession>
<dbReference type="RefSeq" id="WP_094014715.1">
    <property type="nucleotide sequence ID" value="NZ_NMQW01000014.1"/>
</dbReference>
<organism evidence="2 3">
    <name type="scientific">Paenibacillus rigui</name>
    <dbReference type="NCBI Taxonomy" id="554312"/>
    <lineage>
        <taxon>Bacteria</taxon>
        <taxon>Bacillati</taxon>
        <taxon>Bacillota</taxon>
        <taxon>Bacilli</taxon>
        <taxon>Bacillales</taxon>
        <taxon>Paenibacillaceae</taxon>
        <taxon>Paenibacillus</taxon>
    </lineage>
</organism>
<reference evidence="2 3" key="1">
    <citation type="submission" date="2017-07" db="EMBL/GenBank/DDBJ databases">
        <title>Genome sequencing and assembly of Paenibacillus rigui.</title>
        <authorList>
            <person name="Mayilraj S."/>
        </authorList>
    </citation>
    <scope>NUCLEOTIDE SEQUENCE [LARGE SCALE GENOMIC DNA]</scope>
    <source>
        <strain evidence="2 3">JCM 16352</strain>
    </source>
</reference>
<sequence length="183" mass="21154">MQLQAKYVILGLLYKSPMSGYEIKKRFEEHFSFFFDASYGSVYPSLAKLEQEQCIMKRTIVQEGRPTKHEYEITPQGREQFNGYLESPMGMDSTRSDLCMRLYFGEFADDASIIRWLESGLQVNKSQSETLERLLSQYASKMSVPQQICVSIGIEHHQARYASIQKGLEQIREAGKLRKEDSL</sequence>